<protein>
    <submittedName>
        <fullName evidence="1">Uncharacterized protein</fullName>
    </submittedName>
</protein>
<evidence type="ECO:0000313" key="1">
    <source>
        <dbReference type="EMBL" id="MBY71894.1"/>
    </source>
</evidence>
<accession>A0A2S2Q2J5</accession>
<organism evidence="1">
    <name type="scientific">Sipha flava</name>
    <name type="common">yellow sugarcane aphid</name>
    <dbReference type="NCBI Taxonomy" id="143950"/>
    <lineage>
        <taxon>Eukaryota</taxon>
        <taxon>Metazoa</taxon>
        <taxon>Ecdysozoa</taxon>
        <taxon>Arthropoda</taxon>
        <taxon>Hexapoda</taxon>
        <taxon>Insecta</taxon>
        <taxon>Pterygota</taxon>
        <taxon>Neoptera</taxon>
        <taxon>Paraneoptera</taxon>
        <taxon>Hemiptera</taxon>
        <taxon>Sternorrhyncha</taxon>
        <taxon>Aphidomorpha</taxon>
        <taxon>Aphidoidea</taxon>
        <taxon>Aphididae</taxon>
        <taxon>Sipha</taxon>
    </lineage>
</organism>
<name>A0A2S2Q2J5_9HEMI</name>
<reference evidence="1" key="1">
    <citation type="submission" date="2018-04" db="EMBL/GenBank/DDBJ databases">
        <title>Transcriptome assembly of Sipha flava.</title>
        <authorList>
            <person name="Scully E.D."/>
            <person name="Geib S.M."/>
            <person name="Palmer N.A."/>
            <person name="Koch K."/>
            <person name="Bradshaw J."/>
            <person name="Heng-Moss T."/>
            <person name="Sarath G."/>
        </authorList>
    </citation>
    <scope>NUCLEOTIDE SEQUENCE</scope>
</reference>
<sequence length="122" mass="14537">MNTITKLNKTSKMINLIWLSNYNKYRIKTNDQQNVSNQLKSINKMNNVQKWVNYIPLRINKNTEVVFFNQDEVDEHLTQESMTCVQYCIVINIPTKMNKNELSTNYKNQNCFEGYIILLHLK</sequence>
<dbReference type="AlphaFoldDB" id="A0A2S2Q2J5"/>
<gene>
    <name evidence="1" type="ORF">g.27635</name>
</gene>
<dbReference type="EMBL" id="GGMS01002691">
    <property type="protein sequence ID" value="MBY71894.1"/>
    <property type="molecule type" value="Transcribed_RNA"/>
</dbReference>
<proteinExistence type="predicted"/>